<name>A0A9P0M7S6_ACAOB</name>
<dbReference type="Pfam" id="PF16061">
    <property type="entry name" value="DUF4803"/>
    <property type="match status" value="1"/>
</dbReference>
<keyword evidence="3" id="KW-1185">Reference proteome</keyword>
<evidence type="ECO:0000313" key="3">
    <source>
        <dbReference type="Proteomes" id="UP001152888"/>
    </source>
</evidence>
<dbReference type="PANTHER" id="PTHR47890">
    <property type="entry name" value="LD24308P"/>
    <property type="match status" value="1"/>
</dbReference>
<feature type="chain" id="PRO_5040198677" evidence="1">
    <location>
        <begin position="22"/>
        <end position="504"/>
    </location>
</feature>
<accession>A0A9P0M7S6</accession>
<gene>
    <name evidence="2" type="ORF">ACAOBT_LOCUS29307</name>
</gene>
<dbReference type="OrthoDB" id="6366357at2759"/>
<sequence length="504" mass="59163">MSRKCSLLAVVCFLISDGTLTTCEHASAHPLLIDELTLEFLKLEDELWDTVLNKHGMNEIDSASNIVRQFHEFDKKLQQMPQEILYGLQVPKKTDPFVEFFSDVRVIHDAYEKFRRYQEQYLLPSRKYYQDERRQISVNNMIHHILYDEKNNINRTIQSAFDQLYGSSSMLGEILEMTITHDFMCKSHHQSPQQVFYNFYNKMALIQLKGNMLLQFAYLAQRLQEKDNHTSAGLLATKKFREMFNTTYTFMSGAMAISHRKIWRCDPKKHELGVTYDRLTRLLQAHIQNEADLNKRRSCVNTCEDYSDTTSFGCYDSKSEYCQKAEPCKGRLRDCRMVSKGMKACIDKEPGHRRYHYIEYDDTVLGKKTWCQKKDARSWIRWFVRCAYCLCTCDEQGPYSDRYFSLRPVIADTENNRVVTGIRFVKHNRIIHLQIQEGKLLPYGYIDNSTVHWVPVGDFKITDSDVKSGEDYHTMTYDTRSMSLDDLSPTESNTVITGKRYKTF</sequence>
<dbReference type="EMBL" id="CAKOFQ010007708">
    <property type="protein sequence ID" value="CAH2006797.1"/>
    <property type="molecule type" value="Genomic_DNA"/>
</dbReference>
<keyword evidence="1" id="KW-0732">Signal</keyword>
<evidence type="ECO:0000256" key="1">
    <source>
        <dbReference type="SAM" id="SignalP"/>
    </source>
</evidence>
<reference evidence="2" key="1">
    <citation type="submission" date="2022-03" db="EMBL/GenBank/DDBJ databases">
        <authorList>
            <person name="Sayadi A."/>
        </authorList>
    </citation>
    <scope>NUCLEOTIDE SEQUENCE</scope>
</reference>
<dbReference type="Proteomes" id="UP001152888">
    <property type="component" value="Unassembled WGS sequence"/>
</dbReference>
<feature type="signal peptide" evidence="1">
    <location>
        <begin position="1"/>
        <end position="21"/>
    </location>
</feature>
<organism evidence="2 3">
    <name type="scientific">Acanthoscelides obtectus</name>
    <name type="common">Bean weevil</name>
    <name type="synonym">Bruchus obtectus</name>
    <dbReference type="NCBI Taxonomy" id="200917"/>
    <lineage>
        <taxon>Eukaryota</taxon>
        <taxon>Metazoa</taxon>
        <taxon>Ecdysozoa</taxon>
        <taxon>Arthropoda</taxon>
        <taxon>Hexapoda</taxon>
        <taxon>Insecta</taxon>
        <taxon>Pterygota</taxon>
        <taxon>Neoptera</taxon>
        <taxon>Endopterygota</taxon>
        <taxon>Coleoptera</taxon>
        <taxon>Polyphaga</taxon>
        <taxon>Cucujiformia</taxon>
        <taxon>Chrysomeloidea</taxon>
        <taxon>Chrysomelidae</taxon>
        <taxon>Bruchinae</taxon>
        <taxon>Bruchini</taxon>
        <taxon>Acanthoscelides</taxon>
    </lineage>
</organism>
<dbReference type="AlphaFoldDB" id="A0A9P0M7S6"/>
<protein>
    <submittedName>
        <fullName evidence="2">Uncharacterized protein</fullName>
    </submittedName>
</protein>
<proteinExistence type="predicted"/>
<comment type="caution">
    <text evidence="2">The sequence shown here is derived from an EMBL/GenBank/DDBJ whole genome shotgun (WGS) entry which is preliminary data.</text>
</comment>
<dbReference type="PANTHER" id="PTHR47890:SF1">
    <property type="entry name" value="LD24308P"/>
    <property type="match status" value="1"/>
</dbReference>
<evidence type="ECO:0000313" key="2">
    <source>
        <dbReference type="EMBL" id="CAH2006797.1"/>
    </source>
</evidence>
<dbReference type="InterPro" id="IPR032062">
    <property type="entry name" value="DUF4803"/>
</dbReference>